<dbReference type="AlphaFoldDB" id="A0A9Q4AMC6"/>
<dbReference type="Pfam" id="PF08885">
    <property type="entry name" value="GSCFA"/>
    <property type="match status" value="1"/>
</dbReference>
<protein>
    <submittedName>
        <fullName evidence="2">GSCFA domain-containing protein</fullName>
    </submittedName>
</protein>
<evidence type="ECO:0000259" key="1">
    <source>
        <dbReference type="Pfam" id="PF08885"/>
    </source>
</evidence>
<dbReference type="Proteomes" id="UP001060275">
    <property type="component" value="Unassembled WGS sequence"/>
</dbReference>
<dbReference type="InterPro" id="IPR014982">
    <property type="entry name" value="GSCFA"/>
</dbReference>
<organism evidence="2 3">
    <name type="scientific">Devosia ureilytica</name>
    <dbReference type="NCBI Taxonomy" id="2952754"/>
    <lineage>
        <taxon>Bacteria</taxon>
        <taxon>Pseudomonadati</taxon>
        <taxon>Pseudomonadota</taxon>
        <taxon>Alphaproteobacteria</taxon>
        <taxon>Hyphomicrobiales</taxon>
        <taxon>Devosiaceae</taxon>
        <taxon>Devosia</taxon>
    </lineage>
</organism>
<dbReference type="EMBL" id="JAMWDU010000002">
    <property type="protein sequence ID" value="MCP8886248.1"/>
    <property type="molecule type" value="Genomic_DNA"/>
</dbReference>
<dbReference type="RefSeq" id="WP_254674052.1">
    <property type="nucleotide sequence ID" value="NZ_JAMWDU010000002.1"/>
</dbReference>
<keyword evidence="3" id="KW-1185">Reference proteome</keyword>
<reference evidence="2" key="1">
    <citation type="submission" date="2022-06" db="EMBL/GenBank/DDBJ databases">
        <title>Devosia sp. XJ19-45 genome assembly.</title>
        <authorList>
            <person name="Li B."/>
            <person name="Cai M."/>
            <person name="Nie G."/>
            <person name="Li W."/>
        </authorList>
    </citation>
    <scope>NUCLEOTIDE SEQUENCE</scope>
    <source>
        <strain evidence="2">XJ19-45</strain>
    </source>
</reference>
<gene>
    <name evidence="2" type="ORF">NF348_03950</name>
</gene>
<comment type="caution">
    <text evidence="2">The sequence shown here is derived from an EMBL/GenBank/DDBJ whole genome shotgun (WGS) entry which is preliminary data.</text>
</comment>
<name>A0A9Q4AMC6_9HYPH</name>
<sequence length="354" mass="40099">MSVPEDLAPVYALEMPPQDPRPHITPYEVISHNYRDNRYKRWLDTGDDANAAQRRYSNDFFFVNSTPKFRLSRSHKFFAIGSCFARNIERELAAQGIACLTAGTNIPAEFYSGDRDARAAMNKFNIPSMIDELERTFNPAHREPGRYIGVGENEYFDPATSGIKLLPLEQHAIVRDSIRETTSRMAEADVVIITLGLVEAWFDRPSGLFLNTSPHPRAMQQEARRVKAEGPNGQPSRFVHMRPNFAFLRDKMHRLIQLVSTYAPKAKVVLSVSPVPLQATMTADDVVMSSSLSKSQLRVVAEDARDSFNHVDYFPSYEMVMNSPRAETWEDDEIHVKPSLVSQVTSAFVKGWID</sequence>
<proteinExistence type="predicted"/>
<evidence type="ECO:0000313" key="3">
    <source>
        <dbReference type="Proteomes" id="UP001060275"/>
    </source>
</evidence>
<evidence type="ECO:0000313" key="2">
    <source>
        <dbReference type="EMBL" id="MCP8886248.1"/>
    </source>
</evidence>
<accession>A0A9Q4AMC6</accession>
<feature type="domain" description="GSCFA" evidence="1">
    <location>
        <begin position="76"/>
        <end position="348"/>
    </location>
</feature>